<evidence type="ECO:0000313" key="4">
    <source>
        <dbReference type="Proteomes" id="UP001590951"/>
    </source>
</evidence>
<keyword evidence="4" id="KW-1185">Reference proteome</keyword>
<dbReference type="PANTHER" id="PTHR43377">
    <property type="entry name" value="BILIVERDIN REDUCTASE A"/>
    <property type="match status" value="1"/>
</dbReference>
<feature type="domain" description="Gfo/Idh/MocA-like oxidoreductase N-terminal" evidence="1">
    <location>
        <begin position="23"/>
        <end position="151"/>
    </location>
</feature>
<dbReference type="Pfam" id="PF02894">
    <property type="entry name" value="GFO_IDH_MocA_C"/>
    <property type="match status" value="1"/>
</dbReference>
<dbReference type="Proteomes" id="UP001590951">
    <property type="component" value="Unassembled WGS sequence"/>
</dbReference>
<dbReference type="Gene3D" id="3.40.50.720">
    <property type="entry name" value="NAD(P)-binding Rossmann-like Domain"/>
    <property type="match status" value="1"/>
</dbReference>
<reference evidence="3 4" key="1">
    <citation type="submission" date="2024-09" db="EMBL/GenBank/DDBJ databases">
        <title>Rethinking Asexuality: The Enigmatic Case of Functional Sexual Genes in Lepraria (Stereocaulaceae).</title>
        <authorList>
            <person name="Doellman M."/>
            <person name="Sun Y."/>
            <person name="Barcenas-Pena A."/>
            <person name="Lumbsch H.T."/>
            <person name="Grewe F."/>
        </authorList>
    </citation>
    <scope>NUCLEOTIDE SEQUENCE [LARGE SCALE GENOMIC DNA]</scope>
    <source>
        <strain evidence="3 4">Grewe 0041</strain>
    </source>
</reference>
<dbReference type="InterPro" id="IPR004104">
    <property type="entry name" value="Gfo/Idh/MocA-like_OxRdtase_C"/>
</dbReference>
<dbReference type="Pfam" id="PF01408">
    <property type="entry name" value="GFO_IDH_MocA"/>
    <property type="match status" value="1"/>
</dbReference>
<gene>
    <name evidence="3" type="ORF">ABVK25_011417</name>
</gene>
<evidence type="ECO:0000259" key="2">
    <source>
        <dbReference type="Pfam" id="PF02894"/>
    </source>
</evidence>
<evidence type="ECO:0000313" key="3">
    <source>
        <dbReference type="EMBL" id="KAL2047559.1"/>
    </source>
</evidence>
<accession>A0ABR4APU8</accession>
<feature type="domain" description="Gfo/Idh/MocA-like oxidoreductase C-terminal" evidence="2">
    <location>
        <begin position="183"/>
        <end position="243"/>
    </location>
</feature>
<name>A0ABR4APU8_9LECA</name>
<dbReference type="InterPro" id="IPR036291">
    <property type="entry name" value="NAD(P)-bd_dom_sf"/>
</dbReference>
<protein>
    <submittedName>
        <fullName evidence="3">Uncharacterized protein</fullName>
    </submittedName>
</protein>
<comment type="caution">
    <text evidence="3">The sequence shown here is derived from an EMBL/GenBank/DDBJ whole genome shotgun (WGS) entry which is preliminary data.</text>
</comment>
<proteinExistence type="predicted"/>
<organism evidence="3 4">
    <name type="scientific">Lepraria finkii</name>
    <dbReference type="NCBI Taxonomy" id="1340010"/>
    <lineage>
        <taxon>Eukaryota</taxon>
        <taxon>Fungi</taxon>
        <taxon>Dikarya</taxon>
        <taxon>Ascomycota</taxon>
        <taxon>Pezizomycotina</taxon>
        <taxon>Lecanoromycetes</taxon>
        <taxon>OSLEUM clade</taxon>
        <taxon>Lecanoromycetidae</taxon>
        <taxon>Lecanorales</taxon>
        <taxon>Lecanorineae</taxon>
        <taxon>Stereocaulaceae</taxon>
        <taxon>Lepraria</taxon>
    </lineage>
</organism>
<dbReference type="SUPFAM" id="SSF55347">
    <property type="entry name" value="Glyceraldehyde-3-phosphate dehydrogenase-like, C-terminal domain"/>
    <property type="match status" value="1"/>
</dbReference>
<dbReference type="PANTHER" id="PTHR43377:SF12">
    <property type="entry name" value="BINDING ROSSMANN FOLD OXIDOREDUCTASE, PUTATIVE (AFU_ORTHOLOGUE AFUA_3G11840)-RELATED"/>
    <property type="match status" value="1"/>
</dbReference>
<dbReference type="SUPFAM" id="SSF51735">
    <property type="entry name" value="NAD(P)-binding Rossmann-fold domains"/>
    <property type="match status" value="1"/>
</dbReference>
<dbReference type="EMBL" id="JBHFEH010000097">
    <property type="protein sequence ID" value="KAL2047559.1"/>
    <property type="molecule type" value="Genomic_DNA"/>
</dbReference>
<evidence type="ECO:0000259" key="1">
    <source>
        <dbReference type="Pfam" id="PF01408"/>
    </source>
</evidence>
<dbReference type="InterPro" id="IPR000683">
    <property type="entry name" value="Gfo/Idh/MocA-like_OxRdtase_N"/>
</dbReference>
<dbReference type="Gene3D" id="3.30.360.10">
    <property type="entry name" value="Dihydrodipicolinate Reductase, domain 2"/>
    <property type="match status" value="2"/>
</dbReference>
<sequence>MANLASKAVIPNGHPEKSNTQLSFLIIGAGSRGNAYANALKQFSKAFPNRIAAIAEPVDSKRTAFERRYVRPNEPVGLFETWQQFVEFEEGRRKRRARGGDGPEGVDGVFVCTLDETHAEIITALAPLGLHIMSEKPLATSLNDCLKIYRSLQPPGASSPQAIFSIGHVLHYSPHNMLLRKLLLEDEVIGDIVSIEHAEPVGWWHFSHSYVRGNWRKESTTAPSLLTKSCHDIDLLLWLLCSPPPGSHRPSHLPSYVTSTGSLLYFKKARKPALAGNATNCLSCPAERQCLYSAKQLYDEGQLAKANAGWPINIVDPEIEDMMKNPDKDVPRQRLMERLAEDYDVSTSQTEIDRRPWFGRCVYESGNDVCDDQVVTMEWEDDPLPQKGDESMETRIKGRGAKIATFHMVAPTEKQCERRGRVYGTKGEIEYDSKVICVYDFATKQTQTHRPHQPGGGHGGGDAGLAQQFVTAIEAVKIQKMTVAEAQKAHIGCTLEEVIRSHAMVFAAEEARKERKVVAWAEWWDSNVERAAGAKGQ</sequence>
<dbReference type="InterPro" id="IPR051450">
    <property type="entry name" value="Gfo/Idh/MocA_Oxidoreductases"/>
</dbReference>